<reference evidence="2 3" key="1">
    <citation type="submission" date="2013-02" db="EMBL/GenBank/DDBJ databases">
        <title>Draft Genome Sequence of Streptomyces aurantiacus, Which Produces Setomimycin.</title>
        <authorList>
            <person name="Gruening B.A."/>
            <person name="Praeg A."/>
            <person name="Erxleben A."/>
            <person name="Guenther S."/>
            <person name="Mueller M."/>
        </authorList>
    </citation>
    <scope>NUCLEOTIDE SEQUENCE [LARGE SCALE GENOMIC DNA]</scope>
    <source>
        <strain evidence="2 3">JA 4570</strain>
    </source>
</reference>
<protein>
    <submittedName>
        <fullName evidence="2">Uncharacterized protein</fullName>
    </submittedName>
</protein>
<comment type="caution">
    <text evidence="2">The sequence shown here is derived from an EMBL/GenBank/DDBJ whole genome shotgun (WGS) entry which is preliminary data.</text>
</comment>
<name>S4AYT7_9ACTN</name>
<dbReference type="PATRIC" id="fig|1286094.4.peg.471"/>
<dbReference type="Proteomes" id="UP000014629">
    <property type="component" value="Unassembled WGS sequence"/>
</dbReference>
<keyword evidence="3" id="KW-1185">Reference proteome</keyword>
<dbReference type="AlphaFoldDB" id="S4AYT7"/>
<feature type="region of interest" description="Disordered" evidence="1">
    <location>
        <begin position="72"/>
        <end position="119"/>
    </location>
</feature>
<sequence length="119" mass="12626">MSARRAADSGAPAHCFGPPDGGADLSADGRRWASRPDGRRWSSRPDGRRRSSRPDGRRWSCRSAWALSCGRWASSRTDAPEPPGALPESGADGAGPFVLGGREPTGCQRPLISVPTNSR</sequence>
<accession>S4AYT7</accession>
<gene>
    <name evidence="2" type="ORF">STRAU_0484</name>
</gene>
<feature type="compositionally biased region" description="Basic and acidic residues" evidence="1">
    <location>
        <begin position="27"/>
        <end position="58"/>
    </location>
</feature>
<evidence type="ECO:0000256" key="1">
    <source>
        <dbReference type="SAM" id="MobiDB-lite"/>
    </source>
</evidence>
<proteinExistence type="predicted"/>
<dbReference type="EMBL" id="AOPZ01000017">
    <property type="protein sequence ID" value="EPH46512.1"/>
    <property type="molecule type" value="Genomic_DNA"/>
</dbReference>
<organism evidence="2 3">
    <name type="scientific">Streptomyces aurantiacus JA 4570</name>
    <dbReference type="NCBI Taxonomy" id="1286094"/>
    <lineage>
        <taxon>Bacteria</taxon>
        <taxon>Bacillati</taxon>
        <taxon>Actinomycetota</taxon>
        <taxon>Actinomycetes</taxon>
        <taxon>Kitasatosporales</taxon>
        <taxon>Streptomycetaceae</taxon>
        <taxon>Streptomyces</taxon>
        <taxon>Streptomyces aurantiacus group</taxon>
    </lineage>
</organism>
<feature type="region of interest" description="Disordered" evidence="1">
    <location>
        <begin position="1"/>
        <end position="59"/>
    </location>
</feature>
<evidence type="ECO:0000313" key="3">
    <source>
        <dbReference type="Proteomes" id="UP000014629"/>
    </source>
</evidence>
<evidence type="ECO:0000313" key="2">
    <source>
        <dbReference type="EMBL" id="EPH46512.1"/>
    </source>
</evidence>